<feature type="region of interest" description="Disordered" evidence="1">
    <location>
        <begin position="504"/>
        <end position="525"/>
    </location>
</feature>
<organism evidence="2 3">
    <name type="scientific">Prorocentrum cordatum</name>
    <dbReference type="NCBI Taxonomy" id="2364126"/>
    <lineage>
        <taxon>Eukaryota</taxon>
        <taxon>Sar</taxon>
        <taxon>Alveolata</taxon>
        <taxon>Dinophyceae</taxon>
        <taxon>Prorocentrales</taxon>
        <taxon>Prorocentraceae</taxon>
        <taxon>Prorocentrum</taxon>
    </lineage>
</organism>
<proteinExistence type="predicted"/>
<gene>
    <name evidence="2" type="ORF">PCOR1329_LOCUS4950</name>
</gene>
<evidence type="ECO:0000313" key="2">
    <source>
        <dbReference type="EMBL" id="CAK0795226.1"/>
    </source>
</evidence>
<keyword evidence="3" id="KW-1185">Reference proteome</keyword>
<accession>A0ABN9PQ33</accession>
<evidence type="ECO:0000313" key="3">
    <source>
        <dbReference type="Proteomes" id="UP001189429"/>
    </source>
</evidence>
<comment type="caution">
    <text evidence="2">The sequence shown here is derived from an EMBL/GenBank/DDBJ whole genome shotgun (WGS) entry which is preliminary data.</text>
</comment>
<dbReference type="EMBL" id="CAUYUJ010001292">
    <property type="protein sequence ID" value="CAK0795226.1"/>
    <property type="molecule type" value="Genomic_DNA"/>
</dbReference>
<evidence type="ECO:0000256" key="1">
    <source>
        <dbReference type="SAM" id="MobiDB-lite"/>
    </source>
</evidence>
<reference evidence="2" key="1">
    <citation type="submission" date="2023-10" db="EMBL/GenBank/DDBJ databases">
        <authorList>
            <person name="Chen Y."/>
            <person name="Shah S."/>
            <person name="Dougan E. K."/>
            <person name="Thang M."/>
            <person name="Chan C."/>
        </authorList>
    </citation>
    <scope>NUCLEOTIDE SEQUENCE [LARGE SCALE GENOMIC DNA]</scope>
</reference>
<feature type="non-terminal residue" evidence="2">
    <location>
        <position position="1"/>
    </location>
</feature>
<protein>
    <submittedName>
        <fullName evidence="2">Uncharacterized protein</fullName>
    </submittedName>
</protein>
<name>A0ABN9PQ33_9DINO</name>
<sequence>AIQEVKPIIMEVIADHEASGEDGANQIMVKAEHIIKLLVGRKLANAGVWLKCTQVGTHPANRFGAGLEIVDVHDLMKVIVEGGFRYDKCQGAVCFEIAPGGVRSEQHWKFNDDLATSSGGFLPQFNPSDLKYLSVACSHTVAGARCVELGAFGMDEKFNDDSGRISRAKVLAKCSSYEQVITQGMPWTVIRHEVDAEMPELAWFLQEADNANSGASRQQTKMQTLLQIHKVAKQNIKTFGDAKWESIQLQIERTRPHLSGQVADMSKYVELYSGGDSGSLLDELRDYGKTVGDRRRDVHGSFFGMLARVGFLQGPEYITACVKACLVAPDQHCRDGVAKLLNSTDMSAIKGSKKSEVSAFLATTATIKTFFASTPTLSSAQKAKLLGDMQVRWVLLIHSKQVKGRKKYSSSNAIKDQFVGELLTIAPDVTPPWARSEQLRAAPTEPGGNFVEFTATSSGMVVSDGALKTNGFVVGAVVALKTDKNQKRAIMEISSGKVSLGMLSSMETSKKRKADEDENDENNGSIVEISSSELIDEYEVVPVNSILRIPVGSVVRADKHKDTVLEKIRAQVRLALTDAYAHRSEGLELTVTLDKKARGVVADASFAKGELTLVPLSSSVNVAPKMSNGSVEIVCSPPMKDLKVFVTPRCELHVPKPGCPQFVVPFFCVPSSDTAANMIRSSVTVVVGSRIDGNTVETKLSIPVLVNSKAVKVGESLVCKLDPAPKAVVTNPPPKARKSA</sequence>
<dbReference type="Proteomes" id="UP001189429">
    <property type="component" value="Unassembled WGS sequence"/>
</dbReference>